<dbReference type="AlphaFoldDB" id="A0A8S0SGV9"/>
<evidence type="ECO:0000256" key="6">
    <source>
        <dbReference type="ARBA" id="ARBA00022658"/>
    </source>
</evidence>
<evidence type="ECO:0000256" key="3">
    <source>
        <dbReference type="ARBA" id="ARBA00011738"/>
    </source>
</evidence>
<keyword evidence="5" id="KW-0963">Cytoplasm</keyword>
<reference evidence="10 11" key="1">
    <citation type="submission" date="2019-12" db="EMBL/GenBank/DDBJ databases">
        <authorList>
            <person name="Alioto T."/>
            <person name="Alioto T."/>
            <person name="Gomez Garrido J."/>
        </authorList>
    </citation>
    <scope>NUCLEOTIDE SEQUENCE [LARGE SCALE GENOMIC DNA]</scope>
</reference>
<evidence type="ECO:0000313" key="10">
    <source>
        <dbReference type="EMBL" id="CAA2991498.1"/>
    </source>
</evidence>
<evidence type="ECO:0000256" key="5">
    <source>
        <dbReference type="ARBA" id="ARBA00022490"/>
    </source>
</evidence>
<evidence type="ECO:0000256" key="1">
    <source>
        <dbReference type="ARBA" id="ARBA00004287"/>
    </source>
</evidence>
<dbReference type="GO" id="GO:0005802">
    <property type="term" value="C:trans-Golgi network"/>
    <property type="evidence" value="ECO:0007669"/>
    <property type="project" value="TreeGrafter"/>
</dbReference>
<feature type="compositionally biased region" description="Polar residues" evidence="8">
    <location>
        <begin position="82"/>
        <end position="95"/>
    </location>
</feature>
<feature type="region of interest" description="Disordered" evidence="8">
    <location>
        <begin position="50"/>
        <end position="95"/>
    </location>
</feature>
<evidence type="ECO:0000256" key="8">
    <source>
        <dbReference type="SAM" id="MobiDB-lite"/>
    </source>
</evidence>
<dbReference type="GO" id="GO:0005829">
    <property type="term" value="C:cytosol"/>
    <property type="evidence" value="ECO:0007669"/>
    <property type="project" value="UniProtKB-SubCell"/>
</dbReference>
<proteinExistence type="predicted"/>
<protein>
    <submittedName>
        <fullName evidence="10">Brefeldin A-inhibited guanine nucleotide-exchange 2</fullName>
    </submittedName>
</protein>
<comment type="caution">
    <text evidence="10">The sequence shown here is derived from an EMBL/GenBank/DDBJ whole genome shotgun (WGS) entry which is preliminary data.</text>
</comment>
<dbReference type="GO" id="GO:0005085">
    <property type="term" value="F:guanyl-nucleotide exchange factor activity"/>
    <property type="evidence" value="ECO:0007669"/>
    <property type="project" value="UniProtKB-KW"/>
</dbReference>
<dbReference type="PANTHER" id="PTHR10663:SF375">
    <property type="entry name" value="LD29171P"/>
    <property type="match status" value="1"/>
</dbReference>
<keyword evidence="4" id="KW-0813">Transport</keyword>
<evidence type="ECO:0000256" key="7">
    <source>
        <dbReference type="ARBA" id="ARBA00023136"/>
    </source>
</evidence>
<evidence type="ECO:0000256" key="2">
    <source>
        <dbReference type="ARBA" id="ARBA00004514"/>
    </source>
</evidence>
<dbReference type="OrthoDB" id="1716413at2759"/>
<dbReference type="InterPro" id="IPR023394">
    <property type="entry name" value="Sec7_C_sf"/>
</dbReference>
<dbReference type="CDD" id="cd00171">
    <property type="entry name" value="Sec7"/>
    <property type="match status" value="1"/>
</dbReference>
<dbReference type="Gene3D" id="1.10.1000.11">
    <property type="entry name" value="Arf Nucleotide-binding Site Opener,domain 2"/>
    <property type="match status" value="1"/>
</dbReference>
<feature type="domain" description="SEC7" evidence="9">
    <location>
        <begin position="98"/>
        <end position="285"/>
    </location>
</feature>
<dbReference type="PROSITE" id="PS50190">
    <property type="entry name" value="SEC7"/>
    <property type="match status" value="1"/>
</dbReference>
<dbReference type="Gene3D" id="1.10.220.20">
    <property type="match status" value="1"/>
</dbReference>
<dbReference type="InterPro" id="IPR000904">
    <property type="entry name" value="Sec7_dom"/>
</dbReference>
<dbReference type="Pfam" id="PF01369">
    <property type="entry name" value="Sec7"/>
    <property type="match status" value="1"/>
</dbReference>
<keyword evidence="7" id="KW-0472">Membrane</keyword>
<dbReference type="SMART" id="SM00222">
    <property type="entry name" value="Sec7"/>
    <property type="match status" value="1"/>
</dbReference>
<comment type="subunit">
    <text evidence="3">Homodimer.</text>
</comment>
<dbReference type="Proteomes" id="UP000594638">
    <property type="component" value="Unassembled WGS sequence"/>
</dbReference>
<sequence>MVNGLLKTAQGVPPGVATSLQLPQDATMKLESMKCLVATLKSMGDWMDKQLRIPDPHSTKKYKDAGNNTEPGSIPGDEPTEASDTQSEASSEVSDVSTIGQRCAYKLELQEGISLFNRKPKKGIEFLINANKVGESPEEIAAFLKNASGLNKTLIGDYLGEREDLSLGVMHAYVDSFEFHEMEFDEAIRVFLQGFRLPGEAQKIDRIMEKFAERYCKCNPKVFASANTAYVLAFAVILLNTDAHNPMVKNKMSAEEFIRNNREIDDGKDLPEEYLRSLFERISRNEIKMKEDDFTIQQKQSMNSNRILGLDSILNIVIRKRGEENVETSDDLMRHMQEQFKEKARKTESVYYAATDVVILRFMIEVCWAPMLAAFSVPLDQSDDEIVIALCLEGFRCAIHVTSGVSMKTHRDAFLTSLAKFTSLHSPADIKQKNIDAIKVGAYFS</sequence>
<feature type="compositionally biased region" description="Basic and acidic residues" evidence="8">
    <location>
        <begin position="50"/>
        <end position="64"/>
    </location>
</feature>
<dbReference type="GO" id="GO:0016020">
    <property type="term" value="C:membrane"/>
    <property type="evidence" value="ECO:0007669"/>
    <property type="project" value="UniProtKB-SubCell"/>
</dbReference>
<dbReference type="Gramene" id="OE9A073052T2">
    <property type="protein sequence ID" value="OE9A073052C2"/>
    <property type="gene ID" value="OE9A073052"/>
</dbReference>
<gene>
    <name evidence="10" type="ORF">OLEA9_A073052</name>
</gene>
<evidence type="ECO:0000313" key="11">
    <source>
        <dbReference type="Proteomes" id="UP000594638"/>
    </source>
</evidence>
<evidence type="ECO:0000256" key="4">
    <source>
        <dbReference type="ARBA" id="ARBA00022448"/>
    </source>
</evidence>
<keyword evidence="6" id="KW-0344">Guanine-nucleotide releasing factor</keyword>
<dbReference type="GO" id="GO:0032012">
    <property type="term" value="P:regulation of ARF protein signal transduction"/>
    <property type="evidence" value="ECO:0007669"/>
    <property type="project" value="InterPro"/>
</dbReference>
<organism evidence="10 11">
    <name type="scientific">Olea europaea subsp. europaea</name>
    <dbReference type="NCBI Taxonomy" id="158383"/>
    <lineage>
        <taxon>Eukaryota</taxon>
        <taxon>Viridiplantae</taxon>
        <taxon>Streptophyta</taxon>
        <taxon>Embryophyta</taxon>
        <taxon>Tracheophyta</taxon>
        <taxon>Spermatophyta</taxon>
        <taxon>Magnoliopsida</taxon>
        <taxon>eudicotyledons</taxon>
        <taxon>Gunneridae</taxon>
        <taxon>Pentapetalae</taxon>
        <taxon>asterids</taxon>
        <taxon>lamiids</taxon>
        <taxon>Lamiales</taxon>
        <taxon>Oleaceae</taxon>
        <taxon>Oleeae</taxon>
        <taxon>Olea</taxon>
    </lineage>
</organism>
<accession>A0A8S0SGV9</accession>
<dbReference type="SUPFAM" id="SSF48425">
    <property type="entry name" value="Sec7 domain"/>
    <property type="match status" value="1"/>
</dbReference>
<comment type="subcellular location">
    <subcellularLocation>
        <location evidence="2">Cytoplasm</location>
        <location evidence="2">Cytosol</location>
    </subcellularLocation>
    <subcellularLocation>
        <location evidence="1">Membrane</location>
        <topology evidence="1">Peripheral membrane protein</topology>
        <orientation evidence="1">Cytoplasmic side</orientation>
    </subcellularLocation>
</comment>
<keyword evidence="11" id="KW-1185">Reference proteome</keyword>
<dbReference type="FunFam" id="1.10.220.20:FF:000002">
    <property type="entry name" value="Brefeldin A-inhibited guanine nucleotide-exchange protein 1"/>
    <property type="match status" value="1"/>
</dbReference>
<dbReference type="FunFam" id="1.10.1000.11:FF:000005">
    <property type="entry name" value="Brefeldin A-inhibited guanine nucleotide-exchange 1"/>
    <property type="match status" value="1"/>
</dbReference>
<evidence type="ECO:0000259" key="9">
    <source>
        <dbReference type="PROSITE" id="PS50190"/>
    </source>
</evidence>
<dbReference type="PANTHER" id="PTHR10663">
    <property type="entry name" value="GUANYL-NUCLEOTIDE EXCHANGE FACTOR"/>
    <property type="match status" value="1"/>
</dbReference>
<dbReference type="EMBL" id="CACTIH010005426">
    <property type="protein sequence ID" value="CAA2991498.1"/>
    <property type="molecule type" value="Genomic_DNA"/>
</dbReference>
<name>A0A8S0SGV9_OLEEU</name>
<dbReference type="InterPro" id="IPR035999">
    <property type="entry name" value="Sec7_dom_sf"/>
</dbReference>